<name>A0A8S5TST7_9CAUD</name>
<dbReference type="GO" id="GO:0005198">
    <property type="term" value="F:structural molecule activity"/>
    <property type="evidence" value="ECO:0007669"/>
    <property type="project" value="InterPro"/>
</dbReference>
<dbReference type="InterPro" id="IPR009319">
    <property type="entry name" value="Phage_A118_VSP1"/>
</dbReference>
<evidence type="ECO:0000313" key="1">
    <source>
        <dbReference type="EMBL" id="DAF85270.1"/>
    </source>
</evidence>
<accession>A0A8S5TST7</accession>
<dbReference type="EMBL" id="BK015922">
    <property type="protein sequence ID" value="DAF85270.1"/>
    <property type="molecule type" value="Genomic_DNA"/>
</dbReference>
<protein>
    <submittedName>
        <fullName evidence="1">Minor capsid protein</fullName>
    </submittedName>
</protein>
<sequence length="364" mass="40907">MLSPRYLDGLSDEIIEIYSQLETDILQDMARRLAQIGKVTDATKWQAQMLAEAGGLKKNIGRILAKYDKAIVKQIKDTFTDALETNARNDNRIFKAATGRTVSAPNAQQMLSTIQKCHSDLSRLTLTTAATTETQFVQQANRVYMQTQSGAFDYDTAMKNAADELSKRGITTVHYENGRPVTRTIESAVRMNILTSINQTAANQTLSNAEELGVEKFEVTAHIGARPEHEAWQGKIYTKQQLYTVCELGSVTGLCGINCKHSFYPYFEGMEEHYTQDDLDEMASEKVNFNGQKMTRYEGEQKLRGIERNIRHYKREALTQEAAGVDNTKARRKLGEWQAAARDFTKQTGIARDSAREYVGTSGK</sequence>
<organism evidence="1">
    <name type="scientific">Siphoviridae sp. ct8aS59</name>
    <dbReference type="NCBI Taxonomy" id="2825365"/>
    <lineage>
        <taxon>Viruses</taxon>
        <taxon>Duplodnaviria</taxon>
        <taxon>Heunggongvirae</taxon>
        <taxon>Uroviricota</taxon>
        <taxon>Caudoviricetes</taxon>
    </lineage>
</organism>
<dbReference type="Pfam" id="PF06152">
    <property type="entry name" value="Phage_min_cap2"/>
    <property type="match status" value="1"/>
</dbReference>
<proteinExistence type="predicted"/>
<reference evidence="1" key="1">
    <citation type="journal article" date="2021" name="Proc. Natl. Acad. Sci. U.S.A.">
        <title>A Catalog of Tens of Thousands of Viruses from Human Metagenomes Reveals Hidden Associations with Chronic Diseases.</title>
        <authorList>
            <person name="Tisza M.J."/>
            <person name="Buck C.B."/>
        </authorList>
    </citation>
    <scope>NUCLEOTIDE SEQUENCE</scope>
    <source>
        <strain evidence="1">Ct8aS59</strain>
    </source>
</reference>